<keyword evidence="3" id="KW-1185">Reference proteome</keyword>
<dbReference type="Gene3D" id="3.10.10.10">
    <property type="entry name" value="HIV Type 1 Reverse Transcriptase, subunit A, domain 1"/>
    <property type="match status" value="1"/>
</dbReference>
<dbReference type="Proteomes" id="UP000740926">
    <property type="component" value="Unassembled WGS sequence"/>
</dbReference>
<reference evidence="2 3" key="1">
    <citation type="journal article" date="2020" name="Microb. Genom.">
        <title>Genetic diversity of clinical and environmental Mucorales isolates obtained from an investigation of mucormycosis cases among solid organ transplant recipients.</title>
        <authorList>
            <person name="Nguyen M.H."/>
            <person name="Kaul D."/>
            <person name="Muto C."/>
            <person name="Cheng S.J."/>
            <person name="Richter R.A."/>
            <person name="Bruno V.M."/>
            <person name="Liu G."/>
            <person name="Beyhan S."/>
            <person name="Sundermann A.J."/>
            <person name="Mounaud S."/>
            <person name="Pasculle A.W."/>
            <person name="Nierman W.C."/>
            <person name="Driscoll E."/>
            <person name="Cumbie R."/>
            <person name="Clancy C.J."/>
            <person name="Dupont C.L."/>
        </authorList>
    </citation>
    <scope>NUCLEOTIDE SEQUENCE [LARGE SCALE GENOMIC DNA]</scope>
    <source>
        <strain evidence="2 3">GL24</strain>
    </source>
</reference>
<proteinExistence type="predicted"/>
<gene>
    <name evidence="2" type="ORF">G6F50_012814</name>
</gene>
<evidence type="ECO:0000313" key="2">
    <source>
        <dbReference type="EMBL" id="KAG1555746.1"/>
    </source>
</evidence>
<comment type="caution">
    <text evidence="2">The sequence shown here is derived from an EMBL/GenBank/DDBJ whole genome shotgun (WGS) entry which is preliminary data.</text>
</comment>
<name>A0A9P6YR31_9FUNG</name>
<evidence type="ECO:0000256" key="1">
    <source>
        <dbReference type="SAM" id="MobiDB-lite"/>
    </source>
</evidence>
<sequence length="151" mass="16957">MDVEKLTATSNPLLPTPSRPPDASSSLDKALKATIPDVFARALRGDVFNKENTTTWLKDEVIERASPNSDWNSHLTLAPKKDLLGNLTGHRPCLDPRLLKRFSIDYKDQLSLPLLIFDKHFIDSKSTNPIVLRPHSLLKVNNTNLEVVHLD</sequence>
<evidence type="ECO:0000313" key="3">
    <source>
        <dbReference type="Proteomes" id="UP000740926"/>
    </source>
</evidence>
<organism evidence="2 3">
    <name type="scientific">Rhizopus delemar</name>
    <dbReference type="NCBI Taxonomy" id="936053"/>
    <lineage>
        <taxon>Eukaryota</taxon>
        <taxon>Fungi</taxon>
        <taxon>Fungi incertae sedis</taxon>
        <taxon>Mucoromycota</taxon>
        <taxon>Mucoromycotina</taxon>
        <taxon>Mucoromycetes</taxon>
        <taxon>Mucorales</taxon>
        <taxon>Mucorineae</taxon>
        <taxon>Rhizopodaceae</taxon>
        <taxon>Rhizopus</taxon>
    </lineage>
</organism>
<feature type="region of interest" description="Disordered" evidence="1">
    <location>
        <begin position="1"/>
        <end position="27"/>
    </location>
</feature>
<dbReference type="EMBL" id="JAANIU010004361">
    <property type="protein sequence ID" value="KAG1555746.1"/>
    <property type="molecule type" value="Genomic_DNA"/>
</dbReference>
<protein>
    <submittedName>
        <fullName evidence="2">Uncharacterized protein</fullName>
    </submittedName>
</protein>
<dbReference type="AlphaFoldDB" id="A0A9P6YR31"/>
<accession>A0A9P6YR31</accession>